<organism evidence="1 2">
    <name type="scientific">Mycobacterium lehmannii</name>
    <dbReference type="NCBI Taxonomy" id="2048550"/>
    <lineage>
        <taxon>Bacteria</taxon>
        <taxon>Bacillati</taxon>
        <taxon>Actinomycetota</taxon>
        <taxon>Actinomycetes</taxon>
        <taxon>Mycobacteriales</taxon>
        <taxon>Mycobacteriaceae</taxon>
        <taxon>Mycobacterium</taxon>
    </lineage>
</organism>
<name>A0A124ENB8_9MYCO</name>
<evidence type="ECO:0000313" key="2">
    <source>
        <dbReference type="Proteomes" id="UP000053707"/>
    </source>
</evidence>
<comment type="caution">
    <text evidence="1">The sequence shown here is derived from an EMBL/GenBank/DDBJ whole genome shotgun (WGS) entry which is preliminary data.</text>
</comment>
<dbReference type="EMBL" id="LQIR01000069">
    <property type="protein sequence ID" value="KUI06554.1"/>
    <property type="molecule type" value="Genomic_DNA"/>
</dbReference>
<reference evidence="1 2" key="1">
    <citation type="submission" date="2016-01" db="EMBL/GenBank/DDBJ databases">
        <authorList>
            <consortium name="TB Trials Study Group"/>
            <person name="Sutton G."/>
            <person name="Brinkac L."/>
            <person name="Sanka R."/>
            <person name="Adams M."/>
            <person name="Lau E.L."/>
            <person name="Macaden R."/>
            <person name="Grewal H.M.S."/>
        </authorList>
    </citation>
    <scope>NUCLEOTIDE SEQUENCE [LARGE SCALE GENOMIC DNA]</scope>
    <source>
        <strain evidence="1 2">IS-1744</strain>
    </source>
</reference>
<dbReference type="SUPFAM" id="SSF51445">
    <property type="entry name" value="(Trans)glycosidases"/>
    <property type="match status" value="1"/>
</dbReference>
<sequence>MADTLYADVSEWQAGVDDSYQYPVLCIRSNDGTYRDRQWRNNYDWCRRSADDGRLTFFLVYFVWRPNWRETVATFRDQVGTPHPRMAVMLDVESWGGQIRGDRSAEINASCREIGAFVGSTAKVIGYGNVGDLNTLWPHKPPGLRVVVAAYGYNPPYPGKVAHQYTDGTGYGGGLPEGAPPFGNCDMNSADGLAPDVFAGACGITVKRREFLDKMAARGQTCRP</sequence>
<dbReference type="Proteomes" id="UP000053707">
    <property type="component" value="Unassembled WGS sequence"/>
</dbReference>
<dbReference type="RefSeq" id="WP_064400188.1">
    <property type="nucleotide sequence ID" value="NZ_LQIR01000069.1"/>
</dbReference>
<protein>
    <submittedName>
        <fullName evidence="1">Uncharacterized protein</fullName>
    </submittedName>
</protein>
<gene>
    <name evidence="1" type="ORF">AU192_09050</name>
</gene>
<accession>A0A124ENB8</accession>
<evidence type="ECO:0000313" key="1">
    <source>
        <dbReference type="EMBL" id="KUI06554.1"/>
    </source>
</evidence>
<keyword evidence="2" id="KW-1185">Reference proteome</keyword>
<proteinExistence type="predicted"/>
<dbReference type="InterPro" id="IPR017853">
    <property type="entry name" value="GH"/>
</dbReference>
<dbReference type="AlphaFoldDB" id="A0A124ENB8"/>
<dbReference type="Gene3D" id="3.20.20.80">
    <property type="entry name" value="Glycosidases"/>
    <property type="match status" value="1"/>
</dbReference>